<organism evidence="10 11">
    <name type="scientific">Nocardia callitridis</name>
    <dbReference type="NCBI Taxonomy" id="648753"/>
    <lineage>
        <taxon>Bacteria</taxon>
        <taxon>Bacillati</taxon>
        <taxon>Actinomycetota</taxon>
        <taxon>Actinomycetes</taxon>
        <taxon>Mycobacteriales</taxon>
        <taxon>Nocardiaceae</taxon>
        <taxon>Nocardia</taxon>
    </lineage>
</organism>
<feature type="transmembrane region" description="Helical" evidence="9">
    <location>
        <begin position="302"/>
        <end position="323"/>
    </location>
</feature>
<evidence type="ECO:0000256" key="4">
    <source>
        <dbReference type="ARBA" id="ARBA00022475"/>
    </source>
</evidence>
<keyword evidence="7 9" id="KW-0472">Membrane</keyword>
<proteinExistence type="inferred from homology"/>
<gene>
    <name evidence="10" type="ORF">GCM10023318_33670</name>
</gene>
<evidence type="ECO:0000256" key="7">
    <source>
        <dbReference type="ARBA" id="ARBA00023136"/>
    </source>
</evidence>
<comment type="caution">
    <text evidence="10">The sequence shown here is derived from an EMBL/GenBank/DDBJ whole genome shotgun (WGS) entry which is preliminary data.</text>
</comment>
<feature type="transmembrane region" description="Helical" evidence="9">
    <location>
        <begin position="182"/>
        <end position="201"/>
    </location>
</feature>
<evidence type="ECO:0000256" key="1">
    <source>
        <dbReference type="ARBA" id="ARBA00004651"/>
    </source>
</evidence>
<dbReference type="Proteomes" id="UP001500603">
    <property type="component" value="Unassembled WGS sequence"/>
</dbReference>
<comment type="similarity">
    <text evidence="2">Belongs to the binding-protein-dependent transport system permease family. FecCD subfamily.</text>
</comment>
<evidence type="ECO:0000313" key="11">
    <source>
        <dbReference type="Proteomes" id="UP001500603"/>
    </source>
</evidence>
<evidence type="ECO:0000256" key="9">
    <source>
        <dbReference type="SAM" id="Phobius"/>
    </source>
</evidence>
<reference evidence="11" key="1">
    <citation type="journal article" date="2019" name="Int. J. Syst. Evol. Microbiol.">
        <title>The Global Catalogue of Microorganisms (GCM) 10K type strain sequencing project: providing services to taxonomists for standard genome sequencing and annotation.</title>
        <authorList>
            <consortium name="The Broad Institute Genomics Platform"/>
            <consortium name="The Broad Institute Genome Sequencing Center for Infectious Disease"/>
            <person name="Wu L."/>
            <person name="Ma J."/>
        </authorList>
    </citation>
    <scope>NUCLEOTIDE SEQUENCE [LARGE SCALE GENOMIC DNA]</scope>
    <source>
        <strain evidence="11">JCM 18298</strain>
    </source>
</reference>
<evidence type="ECO:0000256" key="6">
    <source>
        <dbReference type="ARBA" id="ARBA00022989"/>
    </source>
</evidence>
<comment type="subcellular location">
    <subcellularLocation>
        <location evidence="1">Cell membrane</location>
        <topology evidence="1">Multi-pass membrane protein</topology>
    </subcellularLocation>
</comment>
<evidence type="ECO:0000256" key="5">
    <source>
        <dbReference type="ARBA" id="ARBA00022692"/>
    </source>
</evidence>
<keyword evidence="3" id="KW-0813">Transport</keyword>
<feature type="transmembrane region" description="Helical" evidence="9">
    <location>
        <begin position="373"/>
        <end position="390"/>
    </location>
</feature>
<feature type="transmembrane region" description="Helical" evidence="9">
    <location>
        <begin position="123"/>
        <end position="143"/>
    </location>
</feature>
<feature type="transmembrane region" description="Helical" evidence="9">
    <location>
        <begin position="213"/>
        <end position="234"/>
    </location>
</feature>
<evidence type="ECO:0000256" key="8">
    <source>
        <dbReference type="SAM" id="MobiDB-lite"/>
    </source>
</evidence>
<dbReference type="Pfam" id="PF01032">
    <property type="entry name" value="FecCD"/>
    <property type="match status" value="1"/>
</dbReference>
<feature type="transmembrane region" description="Helical" evidence="9">
    <location>
        <begin position="70"/>
        <end position="92"/>
    </location>
</feature>
<dbReference type="InterPro" id="IPR000522">
    <property type="entry name" value="ABC_transptr_permease_BtuC"/>
</dbReference>
<dbReference type="PANTHER" id="PTHR30472:SF1">
    <property type="entry name" value="FE(3+) DICITRATE TRANSPORT SYSTEM PERMEASE PROTEIN FECC-RELATED"/>
    <property type="match status" value="1"/>
</dbReference>
<feature type="transmembrane region" description="Helical" evidence="9">
    <location>
        <begin position="257"/>
        <end position="276"/>
    </location>
</feature>
<feature type="transmembrane region" description="Helical" evidence="9">
    <location>
        <begin position="155"/>
        <end position="176"/>
    </location>
</feature>
<dbReference type="Gene3D" id="1.10.3470.10">
    <property type="entry name" value="ABC transporter involved in vitamin B12 uptake, BtuC"/>
    <property type="match status" value="1"/>
</dbReference>
<evidence type="ECO:0000256" key="2">
    <source>
        <dbReference type="ARBA" id="ARBA00007935"/>
    </source>
</evidence>
<keyword evidence="6 9" id="KW-1133">Transmembrane helix</keyword>
<feature type="transmembrane region" description="Helical" evidence="9">
    <location>
        <begin position="343"/>
        <end position="366"/>
    </location>
</feature>
<keyword evidence="4" id="KW-1003">Cell membrane</keyword>
<name>A0ABP9KCY9_9NOCA</name>
<keyword evidence="11" id="KW-1185">Reference proteome</keyword>
<feature type="region of interest" description="Disordered" evidence="8">
    <location>
        <begin position="1"/>
        <end position="64"/>
    </location>
</feature>
<evidence type="ECO:0000313" key="10">
    <source>
        <dbReference type="EMBL" id="GAA5056339.1"/>
    </source>
</evidence>
<dbReference type="SUPFAM" id="SSF81345">
    <property type="entry name" value="ABC transporter involved in vitamin B12 uptake, BtuC"/>
    <property type="match status" value="1"/>
</dbReference>
<keyword evidence="5 9" id="KW-0812">Transmembrane</keyword>
<dbReference type="InterPro" id="IPR037294">
    <property type="entry name" value="ABC_BtuC-like"/>
</dbReference>
<dbReference type="CDD" id="cd06550">
    <property type="entry name" value="TM_ABC_iron-siderophores_like"/>
    <property type="match status" value="1"/>
</dbReference>
<dbReference type="PANTHER" id="PTHR30472">
    <property type="entry name" value="FERRIC ENTEROBACTIN TRANSPORT SYSTEM PERMEASE PROTEIN"/>
    <property type="match status" value="1"/>
</dbReference>
<sequence length="397" mass="40864">MNGPLGNIESNGHSGADAVLSAPSPANNGASNGMLAKTTDASVESPAARAAKNPDDKPAPRQGKATTNTVRAAGLLVALAVLVLACVLSLTVGTRDIALHTVWDALWHYDGSADQLVVRSLRIPRTVLGLFVGMALGVSGALIQAMTRNPLADPGILGVNAGAAFFVALAVALFGFTSIWSYVWFAFLGAIVVTVAVYVLGSLGRDGTTPIRITLSGVALGSVLTGVTNGLMLLDPDTFDHLRSWNAGSLGGIDLDVVWVVAAFIGVGLLIAWSIARPLNAIALGDDLARTLGADIGATRRFGVVAVTLLCGAATAAVGPIGFVGLMVPHVARWIVGPDQRWILPYTMVGAPTLLLLSDVLGRLVLRPAELQVGIVTAFVGAPVLILLVRRTKASGL</sequence>
<protein>
    <submittedName>
        <fullName evidence="10">Fe(3+)-siderophore ABC transporter permease</fullName>
    </submittedName>
</protein>
<accession>A0ABP9KCY9</accession>
<evidence type="ECO:0000256" key="3">
    <source>
        <dbReference type="ARBA" id="ARBA00022448"/>
    </source>
</evidence>
<dbReference type="EMBL" id="BAABJM010000002">
    <property type="protein sequence ID" value="GAA5056339.1"/>
    <property type="molecule type" value="Genomic_DNA"/>
</dbReference>